<keyword evidence="2" id="KW-1185">Reference proteome</keyword>
<evidence type="ECO:0000313" key="2">
    <source>
        <dbReference type="Proteomes" id="UP000798662"/>
    </source>
</evidence>
<dbReference type="EMBL" id="CM020619">
    <property type="protein sequence ID" value="KAK1865553.1"/>
    <property type="molecule type" value="Genomic_DNA"/>
</dbReference>
<reference evidence="1" key="1">
    <citation type="submission" date="2019-11" db="EMBL/GenBank/DDBJ databases">
        <title>Nori genome reveals adaptations in red seaweeds to the harsh intertidal environment.</title>
        <authorList>
            <person name="Wang D."/>
            <person name="Mao Y."/>
        </authorList>
    </citation>
    <scope>NUCLEOTIDE SEQUENCE</scope>
    <source>
        <tissue evidence="1">Gametophyte</tissue>
    </source>
</reference>
<evidence type="ECO:0000313" key="1">
    <source>
        <dbReference type="EMBL" id="KAK1865553.1"/>
    </source>
</evidence>
<comment type="caution">
    <text evidence="1">The sequence shown here is derived from an EMBL/GenBank/DDBJ whole genome shotgun (WGS) entry which is preliminary data.</text>
</comment>
<organism evidence="1 2">
    <name type="scientific">Pyropia yezoensis</name>
    <name type="common">Susabi-nori</name>
    <name type="synonym">Porphyra yezoensis</name>
    <dbReference type="NCBI Taxonomy" id="2788"/>
    <lineage>
        <taxon>Eukaryota</taxon>
        <taxon>Rhodophyta</taxon>
        <taxon>Bangiophyceae</taxon>
        <taxon>Bangiales</taxon>
        <taxon>Bangiaceae</taxon>
        <taxon>Pyropia</taxon>
    </lineage>
</organism>
<gene>
    <name evidence="1" type="ORF">I4F81_008084</name>
</gene>
<protein>
    <submittedName>
        <fullName evidence="1">Uncharacterized protein</fullName>
    </submittedName>
</protein>
<accession>A0ACC3C642</accession>
<proteinExistence type="predicted"/>
<dbReference type="Proteomes" id="UP000798662">
    <property type="component" value="Chromosome 2"/>
</dbReference>
<sequence>MNVADTEVVRALLLDAGYTVVPDPASAAVVVLNTCAIRDNAERRVWARLQALRAADRKRRVPPRRRRPGLPPLPDAPGGGHPLAAVPPAADPMVVTAAGGPPAGGECAEGVGTAAAPGSADGPSAAFVPPARRGRPPKQLIALLGCMAERLKASLLTGPGRLVDVSGSDAVLARMRRGYAVAAYMELVDGLRAAAGGEGHLALSTDLIAGFCGETPADHEATLRLVATVGYDAAFMFAYSERARTSAATRLADDVPTGVKAARLREVIDTFHATAAARAAALVGTRQLVLVDGPGRRGSGRVPGVAPAEPGPSAAFGDGGDGGGGGAVWSGRTDGNRRALFAADAVLPCDDSGDGSSGGEWANEGPRPATVGDWVEVEVVAANSVTLFCTALRRVGLRAYGRPGLVAGVGGCGGGRMGLEVALPAASGGGEGAATAARLLRPV</sequence>
<name>A0ACC3C642_PYRYE</name>